<keyword evidence="7" id="KW-0547">Nucleotide-binding</keyword>
<dbReference type="Proteomes" id="UP000321491">
    <property type="component" value="Unassembled WGS sequence"/>
</dbReference>
<dbReference type="SUPFAM" id="SSF52540">
    <property type="entry name" value="P-loop containing nucleoside triphosphate hydrolases"/>
    <property type="match status" value="1"/>
</dbReference>
<evidence type="ECO:0000256" key="9">
    <source>
        <dbReference type="ARBA" id="ARBA00022842"/>
    </source>
</evidence>
<evidence type="ECO:0000313" key="11">
    <source>
        <dbReference type="EMBL" id="GEN30294.1"/>
    </source>
</evidence>
<dbReference type="PANTHER" id="PTHR33540:SF2">
    <property type="entry name" value="TRNA THREONYLCARBAMOYLADENOSINE BIOSYNTHESIS PROTEIN TSAE"/>
    <property type="match status" value="1"/>
</dbReference>
<dbReference type="GO" id="GO:0046872">
    <property type="term" value="F:metal ion binding"/>
    <property type="evidence" value="ECO:0007669"/>
    <property type="project" value="UniProtKB-KW"/>
</dbReference>
<keyword evidence="9" id="KW-0460">Magnesium</keyword>
<name>A0A511UUP7_9BACI</name>
<evidence type="ECO:0000256" key="1">
    <source>
        <dbReference type="ARBA" id="ARBA00004496"/>
    </source>
</evidence>
<evidence type="ECO:0000256" key="3">
    <source>
        <dbReference type="ARBA" id="ARBA00019010"/>
    </source>
</evidence>
<protein>
    <recommendedName>
        <fullName evidence="3">tRNA threonylcarbamoyladenosine biosynthesis protein TsaE</fullName>
    </recommendedName>
    <alternativeName>
        <fullName evidence="10">t(6)A37 threonylcarbamoyladenosine biosynthesis protein TsaE</fullName>
    </alternativeName>
</protein>
<dbReference type="FunFam" id="3.40.50.300:FF:000777">
    <property type="entry name" value="tRNA (N6-adenosine(37)-N6)-threonylcarbamoyltransferase complex ATPase TsaE"/>
    <property type="match status" value="1"/>
</dbReference>
<dbReference type="InterPro" id="IPR027417">
    <property type="entry name" value="P-loop_NTPase"/>
</dbReference>
<keyword evidence="8" id="KW-0067">ATP-binding</keyword>
<dbReference type="PANTHER" id="PTHR33540">
    <property type="entry name" value="TRNA THREONYLCARBAMOYLADENOSINE BIOSYNTHESIS PROTEIN TSAE"/>
    <property type="match status" value="1"/>
</dbReference>
<keyword evidence="6" id="KW-0479">Metal-binding</keyword>
<gene>
    <name evidence="11" type="ORF">CQU01_05320</name>
</gene>
<accession>A0A511UUP7</accession>
<evidence type="ECO:0000256" key="10">
    <source>
        <dbReference type="ARBA" id="ARBA00032441"/>
    </source>
</evidence>
<evidence type="ECO:0000256" key="8">
    <source>
        <dbReference type="ARBA" id="ARBA00022840"/>
    </source>
</evidence>
<evidence type="ECO:0000256" key="2">
    <source>
        <dbReference type="ARBA" id="ARBA00007599"/>
    </source>
</evidence>
<proteinExistence type="inferred from homology"/>
<dbReference type="AlphaFoldDB" id="A0A511UUP7"/>
<dbReference type="OrthoDB" id="9815896at2"/>
<evidence type="ECO:0000256" key="4">
    <source>
        <dbReference type="ARBA" id="ARBA00022490"/>
    </source>
</evidence>
<keyword evidence="4" id="KW-0963">Cytoplasm</keyword>
<evidence type="ECO:0000256" key="7">
    <source>
        <dbReference type="ARBA" id="ARBA00022741"/>
    </source>
</evidence>
<comment type="similarity">
    <text evidence="2">Belongs to the TsaE family.</text>
</comment>
<dbReference type="InterPro" id="IPR003442">
    <property type="entry name" value="T6A_TsaE"/>
</dbReference>
<dbReference type="EMBL" id="BJXW01000007">
    <property type="protein sequence ID" value="GEN30294.1"/>
    <property type="molecule type" value="Genomic_DNA"/>
</dbReference>
<evidence type="ECO:0000313" key="12">
    <source>
        <dbReference type="Proteomes" id="UP000321491"/>
    </source>
</evidence>
<dbReference type="NCBIfam" id="TIGR00150">
    <property type="entry name" value="T6A_YjeE"/>
    <property type="match status" value="1"/>
</dbReference>
<keyword evidence="12" id="KW-1185">Reference proteome</keyword>
<comment type="subcellular location">
    <subcellularLocation>
        <location evidence="1">Cytoplasm</location>
    </subcellularLocation>
</comment>
<organism evidence="11 12">
    <name type="scientific">Cerasibacillus quisquiliarum</name>
    <dbReference type="NCBI Taxonomy" id="227865"/>
    <lineage>
        <taxon>Bacteria</taxon>
        <taxon>Bacillati</taxon>
        <taxon>Bacillota</taxon>
        <taxon>Bacilli</taxon>
        <taxon>Bacillales</taxon>
        <taxon>Bacillaceae</taxon>
        <taxon>Cerasibacillus</taxon>
    </lineage>
</organism>
<reference evidence="11 12" key="1">
    <citation type="submission" date="2019-07" db="EMBL/GenBank/DDBJ databases">
        <title>Whole genome shotgun sequence of Cerasibacillus quisquiliarum NBRC 102429.</title>
        <authorList>
            <person name="Hosoyama A."/>
            <person name="Uohara A."/>
            <person name="Ohji S."/>
            <person name="Ichikawa N."/>
        </authorList>
    </citation>
    <scope>NUCLEOTIDE SEQUENCE [LARGE SCALE GENOMIC DNA]</scope>
    <source>
        <strain evidence="11 12">NBRC 102429</strain>
    </source>
</reference>
<dbReference type="Pfam" id="PF02367">
    <property type="entry name" value="TsaE"/>
    <property type="match status" value="1"/>
</dbReference>
<evidence type="ECO:0000256" key="6">
    <source>
        <dbReference type="ARBA" id="ARBA00022723"/>
    </source>
</evidence>
<dbReference type="GO" id="GO:0005737">
    <property type="term" value="C:cytoplasm"/>
    <property type="evidence" value="ECO:0007669"/>
    <property type="project" value="UniProtKB-SubCell"/>
</dbReference>
<dbReference type="GO" id="GO:0016740">
    <property type="term" value="F:transferase activity"/>
    <property type="evidence" value="ECO:0007669"/>
    <property type="project" value="UniProtKB-KW"/>
</dbReference>
<comment type="caution">
    <text evidence="11">The sequence shown here is derived from an EMBL/GenBank/DDBJ whole genome shotgun (WGS) entry which is preliminary data.</text>
</comment>
<dbReference type="GO" id="GO:0005524">
    <property type="term" value="F:ATP binding"/>
    <property type="evidence" value="ECO:0007669"/>
    <property type="project" value="UniProtKB-KW"/>
</dbReference>
<evidence type="ECO:0000256" key="5">
    <source>
        <dbReference type="ARBA" id="ARBA00022694"/>
    </source>
</evidence>
<dbReference type="RefSeq" id="WP_146935412.1">
    <property type="nucleotide sequence ID" value="NZ_BJXW01000007.1"/>
</dbReference>
<sequence>MDVFNLTTYSEDETKEIAEKLASFLNRGDVLTLEGDLGAGKTTFTKGIAKGLNIRENISSPTFTIIKEYIDGKLPLYHMDVYRLEGSDEDIGFEEYFYGKGITVVEWAQFIKDYLPNEVLSITMHYGENQSRVIEFVPYGPYYRTIVENLFTNVKGL</sequence>
<keyword evidence="11" id="KW-0808">Transferase</keyword>
<dbReference type="Gene3D" id="3.40.50.300">
    <property type="entry name" value="P-loop containing nucleotide triphosphate hydrolases"/>
    <property type="match status" value="1"/>
</dbReference>
<dbReference type="GO" id="GO:0002949">
    <property type="term" value="P:tRNA threonylcarbamoyladenosine modification"/>
    <property type="evidence" value="ECO:0007669"/>
    <property type="project" value="InterPro"/>
</dbReference>
<keyword evidence="5" id="KW-0819">tRNA processing</keyword>